<feature type="compositionally biased region" description="Low complexity" evidence="2">
    <location>
        <begin position="591"/>
        <end position="603"/>
    </location>
</feature>
<feature type="compositionally biased region" description="Polar residues" evidence="2">
    <location>
        <begin position="976"/>
        <end position="1001"/>
    </location>
</feature>
<dbReference type="Proteomes" id="UP000824998">
    <property type="component" value="Unassembled WGS sequence"/>
</dbReference>
<feature type="compositionally biased region" description="Basic residues" evidence="2">
    <location>
        <begin position="272"/>
        <end position="282"/>
    </location>
</feature>
<feature type="compositionally biased region" description="Basic and acidic residues" evidence="2">
    <location>
        <begin position="283"/>
        <end position="306"/>
    </location>
</feature>
<feature type="domain" description="KRIT1 ARM-repeats" evidence="4">
    <location>
        <begin position="164"/>
        <end position="269"/>
    </location>
</feature>
<dbReference type="Pfam" id="PF24521">
    <property type="entry name" value="Ank_KRIT1"/>
    <property type="match status" value="1"/>
</dbReference>
<feature type="repeat" description="ANK" evidence="1">
    <location>
        <begin position="78"/>
        <end position="110"/>
    </location>
</feature>
<feature type="compositionally biased region" description="Basic and acidic residues" evidence="2">
    <location>
        <begin position="611"/>
        <end position="698"/>
    </location>
</feature>
<evidence type="ECO:0000256" key="1">
    <source>
        <dbReference type="PROSITE-ProRule" id="PRU00023"/>
    </source>
</evidence>
<evidence type="ECO:0000256" key="2">
    <source>
        <dbReference type="SAM" id="MobiDB-lite"/>
    </source>
</evidence>
<dbReference type="AlphaFoldDB" id="A0A9P7YTP8"/>
<dbReference type="SMART" id="SM00248">
    <property type="entry name" value="ANK"/>
    <property type="match status" value="4"/>
</dbReference>
<sequence length="1024" mass="115699">MVPHKKHVNSSGQTLLARACLSGKLDIAKQRYEERPQDLNEPDHALNTPLHVASINGYTDVVKFLLGNGCTVDVVNDQKDTPLHDAIENGHVEVVRLLFNAGANPNKPNRHGDEPLDLVNEKEESGDYGESDADTIRESILAAKKNNRDTRRQSEDDNSHFGADPRNSHRKGARHSHLDVLNILFAMGGFDPDPPLADGVSLEQATPLLAAIGRDAHLKVIELILGQDNFDPTRRIKGQTYFEIAKKRAGPNWQEEEKLLKDAFEQYEKSHKSSPRKPRSPGRRRDGREANREASRKVGRVEDQQARSHKRSMSSPKAKENDTQKGLIRSSTGLGKDGQVKRGPGRPRKENLPSATASDPENVPSGPSKQKSHVKRSGSELGIASENEMAAKPRRKLVCAKELRDERKLEKQRRTSVASTASGISIKDKRVLSESKPEKNEKPEGRLSPNIPRLGKKASSANNDPDTPDRQSLDKDRARSIKRDDSKDRITAIRGESPVKSHRNSATPPRSSMQEVTIGYGVGGGPLKRRKLDGDESRSESTANSSPELRNIPLKSPLPNHEESVEKAGSSIRVKTHSVKKQNGPTDDQPKTSSESKSPKTSKQQIQRQSRLYEPEAKKSRKASEEHAERIEKEKEKAIKRKEEEAAREAEAAKVKKAEEQAELERVERANKARLAREEAAREEEAKRQKEEAEKKERQRILEVDAHNRAMEEQRVLYLEQEKIKREEQEKRRTLALEQQRAERARLEEQKRLERLSRLPLLLRWFDIFEDTKNSEFANLFRWIDGYRYDTIRPEATGWANAREQWMLNTSVSILLGEKDLHLSRYTAWERIPLSYDAKRAVWRAQNGIFTLREPSLAGFRKQFPITSFQMPPPPPKWKQDPDTDPNQRFTPQPKIFIRGQLVKHQDEPMTKVLTEPPTSDNRVPRRELVPVYPTDPDYEEICKRQGLRHLLLNYQNSSSTPPPLIPRQNGHVVNELTNGITPPSSVRTKSINGGSPTRGSLSEPDAPQNQSVSPTEVIPPALG</sequence>
<dbReference type="SUPFAM" id="SSF48403">
    <property type="entry name" value="Ankyrin repeat"/>
    <property type="match status" value="1"/>
</dbReference>
<dbReference type="PANTHER" id="PTHR24149:SF14">
    <property type="entry name" value="ANKYRIN REPEAT DOMAIN 12"/>
    <property type="match status" value="1"/>
</dbReference>
<dbReference type="GO" id="GO:0005654">
    <property type="term" value="C:nucleoplasm"/>
    <property type="evidence" value="ECO:0007669"/>
    <property type="project" value="TreeGrafter"/>
</dbReference>
<feature type="compositionally biased region" description="Basic and acidic residues" evidence="2">
    <location>
        <begin position="426"/>
        <end position="445"/>
    </location>
</feature>
<gene>
    <name evidence="5" type="ORF">BJ875DRAFT_366020</name>
</gene>
<dbReference type="InterPro" id="IPR053210">
    <property type="entry name" value="ANKRD12"/>
</dbReference>
<evidence type="ECO:0000313" key="6">
    <source>
        <dbReference type="Proteomes" id="UP000824998"/>
    </source>
</evidence>
<dbReference type="OrthoDB" id="194358at2759"/>
<feature type="compositionally biased region" description="Basic and acidic residues" evidence="2">
    <location>
        <begin position="399"/>
        <end position="413"/>
    </location>
</feature>
<dbReference type="InterPro" id="IPR056485">
    <property type="entry name" value="ARM_KRIT1"/>
</dbReference>
<dbReference type="PANTHER" id="PTHR24149">
    <property type="entry name" value="ANKYRIN REPEAT DOMAIN-CONTAINING PROTEIN 12"/>
    <property type="match status" value="1"/>
</dbReference>
<evidence type="ECO:0000313" key="5">
    <source>
        <dbReference type="EMBL" id="KAG9239237.1"/>
    </source>
</evidence>
<dbReference type="Pfam" id="PF24513">
    <property type="entry name" value="DUF7593"/>
    <property type="match status" value="1"/>
</dbReference>
<organism evidence="5 6">
    <name type="scientific">Amylocarpus encephaloides</name>
    <dbReference type="NCBI Taxonomy" id="45428"/>
    <lineage>
        <taxon>Eukaryota</taxon>
        <taxon>Fungi</taxon>
        <taxon>Dikarya</taxon>
        <taxon>Ascomycota</taxon>
        <taxon>Pezizomycotina</taxon>
        <taxon>Leotiomycetes</taxon>
        <taxon>Helotiales</taxon>
        <taxon>Helotiales incertae sedis</taxon>
        <taxon>Amylocarpus</taxon>
    </lineage>
</organism>
<reference evidence="5" key="1">
    <citation type="journal article" date="2021" name="IMA Fungus">
        <title>Genomic characterization of three marine fungi, including Emericellopsis atlantica sp. nov. with signatures of a generalist lifestyle and marine biomass degradation.</title>
        <authorList>
            <person name="Hagestad O.C."/>
            <person name="Hou L."/>
            <person name="Andersen J.H."/>
            <person name="Hansen E.H."/>
            <person name="Altermark B."/>
            <person name="Li C."/>
            <person name="Kuhnert E."/>
            <person name="Cox R.J."/>
            <person name="Crous P.W."/>
            <person name="Spatafora J.W."/>
            <person name="Lail K."/>
            <person name="Amirebrahimi M."/>
            <person name="Lipzen A."/>
            <person name="Pangilinan J."/>
            <person name="Andreopoulos W."/>
            <person name="Hayes R.D."/>
            <person name="Ng V."/>
            <person name="Grigoriev I.V."/>
            <person name="Jackson S.A."/>
            <person name="Sutton T.D.S."/>
            <person name="Dobson A.D.W."/>
            <person name="Rama T."/>
        </authorList>
    </citation>
    <scope>NUCLEOTIDE SEQUENCE</scope>
    <source>
        <strain evidence="5">TRa018bII</strain>
    </source>
</reference>
<evidence type="ECO:0000259" key="3">
    <source>
        <dbReference type="Pfam" id="PF24513"/>
    </source>
</evidence>
<feature type="compositionally biased region" description="Basic and acidic residues" evidence="2">
    <location>
        <begin position="467"/>
        <end position="491"/>
    </location>
</feature>
<dbReference type="InterPro" id="IPR056015">
    <property type="entry name" value="DUF7593"/>
</dbReference>
<feature type="compositionally biased region" description="Basic and acidic residues" evidence="2">
    <location>
        <begin position="110"/>
        <end position="125"/>
    </location>
</feature>
<evidence type="ECO:0000259" key="4">
    <source>
        <dbReference type="Pfam" id="PF24521"/>
    </source>
</evidence>
<dbReference type="Gene3D" id="1.25.40.20">
    <property type="entry name" value="Ankyrin repeat-containing domain"/>
    <property type="match status" value="1"/>
</dbReference>
<comment type="caution">
    <text evidence="5">The sequence shown here is derived from an EMBL/GenBank/DDBJ whole genome shotgun (WGS) entry which is preliminary data.</text>
</comment>
<feature type="compositionally biased region" description="Basic and acidic residues" evidence="2">
    <location>
        <begin position="146"/>
        <end position="159"/>
    </location>
</feature>
<name>A0A9P7YTP8_9HELO</name>
<feature type="region of interest" description="Disordered" evidence="2">
    <location>
        <begin position="102"/>
        <end position="174"/>
    </location>
</feature>
<feature type="repeat" description="ANK" evidence="1">
    <location>
        <begin position="45"/>
        <end position="77"/>
    </location>
</feature>
<dbReference type="EMBL" id="MU251360">
    <property type="protein sequence ID" value="KAG9239237.1"/>
    <property type="molecule type" value="Genomic_DNA"/>
</dbReference>
<feature type="compositionally biased region" description="Polar residues" evidence="2">
    <location>
        <begin position="353"/>
        <end position="369"/>
    </location>
</feature>
<keyword evidence="1" id="KW-0040">ANK repeat</keyword>
<feature type="region of interest" description="Disordered" evidence="2">
    <location>
        <begin position="955"/>
        <end position="1024"/>
    </location>
</feature>
<accession>A0A9P7YTP8</accession>
<dbReference type="InterPro" id="IPR002110">
    <property type="entry name" value="Ankyrin_rpt"/>
</dbReference>
<feature type="domain" description="DUF7593" evidence="3">
    <location>
        <begin position="755"/>
        <end position="861"/>
    </location>
</feature>
<dbReference type="PROSITE" id="PS50088">
    <property type="entry name" value="ANK_REPEAT"/>
    <property type="match status" value="2"/>
</dbReference>
<protein>
    <submittedName>
        <fullName evidence="5">Reticulocyte-binding protein 2 like protein a</fullName>
    </submittedName>
</protein>
<keyword evidence="6" id="KW-1185">Reference proteome</keyword>
<proteinExistence type="predicted"/>
<feature type="compositionally biased region" description="Polar residues" evidence="2">
    <location>
        <begin position="504"/>
        <end position="515"/>
    </location>
</feature>
<feature type="region of interest" description="Disordered" evidence="2">
    <location>
        <begin position="266"/>
        <end position="698"/>
    </location>
</feature>
<dbReference type="Pfam" id="PF12796">
    <property type="entry name" value="Ank_2"/>
    <property type="match status" value="1"/>
</dbReference>
<dbReference type="InterPro" id="IPR036770">
    <property type="entry name" value="Ankyrin_rpt-contain_sf"/>
</dbReference>
<dbReference type="PROSITE" id="PS50297">
    <property type="entry name" value="ANK_REP_REGION"/>
    <property type="match status" value="2"/>
</dbReference>